<proteinExistence type="predicted"/>
<reference evidence="1" key="1">
    <citation type="submission" date="2021-05" db="EMBL/GenBank/DDBJ databases">
        <authorList>
            <person name="Alioto T."/>
            <person name="Alioto T."/>
            <person name="Gomez Garrido J."/>
        </authorList>
    </citation>
    <scope>NUCLEOTIDE SEQUENCE</scope>
</reference>
<dbReference type="EMBL" id="HBUE01348447">
    <property type="protein sequence ID" value="CAG6601910.1"/>
    <property type="molecule type" value="Transcribed_RNA"/>
</dbReference>
<dbReference type="EMBL" id="HBUE01241410">
    <property type="protein sequence ID" value="CAG6549636.1"/>
    <property type="molecule type" value="Transcribed_RNA"/>
</dbReference>
<accession>A0A8D8KZJ2</accession>
<organism evidence="1">
    <name type="scientific">Culex pipiens</name>
    <name type="common">House mosquito</name>
    <dbReference type="NCBI Taxonomy" id="7175"/>
    <lineage>
        <taxon>Eukaryota</taxon>
        <taxon>Metazoa</taxon>
        <taxon>Ecdysozoa</taxon>
        <taxon>Arthropoda</taxon>
        <taxon>Hexapoda</taxon>
        <taxon>Insecta</taxon>
        <taxon>Pterygota</taxon>
        <taxon>Neoptera</taxon>
        <taxon>Endopterygota</taxon>
        <taxon>Diptera</taxon>
        <taxon>Nematocera</taxon>
        <taxon>Culicoidea</taxon>
        <taxon>Culicidae</taxon>
        <taxon>Culicinae</taxon>
        <taxon>Culicini</taxon>
        <taxon>Culex</taxon>
        <taxon>Culex</taxon>
    </lineage>
</organism>
<evidence type="ECO:0000313" key="1">
    <source>
        <dbReference type="EMBL" id="CAG6601910.1"/>
    </source>
</evidence>
<name>A0A8D8KZJ2_CULPI</name>
<protein>
    <submittedName>
        <fullName evidence="1">(northern house mosquito) hypothetical protein</fullName>
    </submittedName>
</protein>
<sequence length="137" mass="15348">MTPSSVARKHPRITRRPLGSVMLAIATTLENGSTTRCGRTTGAFALRRTCRNTWELATPIDPPSTTNWESTSLRCTTSIWPERATIRKSCCQSCWNERPTARNASPVDTRKALSHSRSWTSTLMLIPRYPSWPRASA</sequence>
<dbReference type="AlphaFoldDB" id="A0A8D8KZJ2"/>